<reference evidence="2 3" key="1">
    <citation type="submission" date="2017-02" db="EMBL/GenBank/DDBJ databases">
        <title>Complete genome sequence of the cold-active Pseudoalteromonas aliena strain EH1 isolated from Arctic seawater.</title>
        <authorList>
            <person name="Kim E."/>
            <person name="Heo E."/>
            <person name="Kim H."/>
            <person name="Kim D."/>
        </authorList>
    </citation>
    <scope>NUCLEOTIDE SEQUENCE [LARGE SCALE GENOMIC DNA]</scope>
    <source>
        <strain evidence="2 3">EH1</strain>
    </source>
</reference>
<name>A0A1Q2GVM3_9GAMM</name>
<dbReference type="InterPro" id="IPR050471">
    <property type="entry name" value="AB_hydrolase"/>
</dbReference>
<protein>
    <submittedName>
        <fullName evidence="2">Alpha/beta hydrolase</fullName>
    </submittedName>
</protein>
<dbReference type="EMBL" id="CP019628">
    <property type="protein sequence ID" value="AQP99163.1"/>
    <property type="molecule type" value="Genomic_DNA"/>
</dbReference>
<dbReference type="PANTHER" id="PTHR43433">
    <property type="entry name" value="HYDROLASE, ALPHA/BETA FOLD FAMILY PROTEIN"/>
    <property type="match status" value="1"/>
</dbReference>
<dbReference type="AlphaFoldDB" id="A0A1Q2GVM3"/>
<sequence>MRTIKVKTGVVLNYQDEGDKSAPSIILIMGLGAQMITWPDALYYGLVNNGFRVIRFDNRDTGLSTHLDQHPAPSLFKTWLSKHLPIRSNVPYLLDDMAEDVLALMAELKIKKAHLVGASMGGMIAQLMAVKNKKRVLSLTLIMSCSSSPRPTAKSLNVFLKLSKFKTKAPCRDAAINYNIKLNQLIGSPAYPQSEKLLREHAIKTVDRSYNQSGYKRQLIAITASKNRDHLIRKIKAPTLIIHGSADIVFPAAEARKMAKLIKKSKLKIVRGMGHNFVPELMPKMTKWITKHIKKSQRKRLEKIRNKKIKMALQE</sequence>
<dbReference type="KEGG" id="paln:B0W48_04675"/>
<feature type="domain" description="AB hydrolase-1" evidence="1">
    <location>
        <begin position="23"/>
        <end position="277"/>
    </location>
</feature>
<accession>A0A1Q2GVM3</accession>
<dbReference type="GO" id="GO:0004806">
    <property type="term" value="F:triacylglycerol lipase activity"/>
    <property type="evidence" value="ECO:0007669"/>
    <property type="project" value="TreeGrafter"/>
</dbReference>
<keyword evidence="2" id="KW-0378">Hydrolase</keyword>
<dbReference type="STRING" id="247523.B0W48_04675"/>
<dbReference type="RefSeq" id="WP_077535858.1">
    <property type="nucleotide sequence ID" value="NZ_CP019628.1"/>
</dbReference>
<proteinExistence type="predicted"/>
<dbReference type="SUPFAM" id="SSF53474">
    <property type="entry name" value="alpha/beta-Hydrolases"/>
    <property type="match status" value="1"/>
</dbReference>
<dbReference type="Pfam" id="PF00561">
    <property type="entry name" value="Abhydrolase_1"/>
    <property type="match status" value="1"/>
</dbReference>
<evidence type="ECO:0000313" key="3">
    <source>
        <dbReference type="Proteomes" id="UP000188243"/>
    </source>
</evidence>
<dbReference type="InterPro" id="IPR029058">
    <property type="entry name" value="AB_hydrolase_fold"/>
</dbReference>
<dbReference type="Proteomes" id="UP000188243">
    <property type="component" value="Chromosome"/>
</dbReference>
<dbReference type="PANTHER" id="PTHR43433:SF5">
    <property type="entry name" value="AB HYDROLASE-1 DOMAIN-CONTAINING PROTEIN"/>
    <property type="match status" value="1"/>
</dbReference>
<evidence type="ECO:0000313" key="2">
    <source>
        <dbReference type="EMBL" id="AQP99163.1"/>
    </source>
</evidence>
<dbReference type="InterPro" id="IPR000073">
    <property type="entry name" value="AB_hydrolase_1"/>
</dbReference>
<organism evidence="2 3">
    <name type="scientific">Pseudoalteromonas aliena</name>
    <dbReference type="NCBI Taxonomy" id="247523"/>
    <lineage>
        <taxon>Bacteria</taxon>
        <taxon>Pseudomonadati</taxon>
        <taxon>Pseudomonadota</taxon>
        <taxon>Gammaproteobacteria</taxon>
        <taxon>Alteromonadales</taxon>
        <taxon>Pseudoalteromonadaceae</taxon>
        <taxon>Pseudoalteromonas</taxon>
    </lineage>
</organism>
<gene>
    <name evidence="2" type="ORF">B0W48_04675</name>
</gene>
<dbReference type="GO" id="GO:0046503">
    <property type="term" value="P:glycerolipid catabolic process"/>
    <property type="evidence" value="ECO:0007669"/>
    <property type="project" value="TreeGrafter"/>
</dbReference>
<dbReference type="Gene3D" id="3.40.50.1820">
    <property type="entry name" value="alpha/beta hydrolase"/>
    <property type="match status" value="1"/>
</dbReference>
<evidence type="ECO:0000259" key="1">
    <source>
        <dbReference type="Pfam" id="PF00561"/>
    </source>
</evidence>